<dbReference type="PANTHER" id="PTHR43736:SF1">
    <property type="entry name" value="DIHYDRONEOPTERIN TRIPHOSPHATE DIPHOSPHATASE"/>
    <property type="match status" value="1"/>
</dbReference>
<sequence length="157" mass="18101">MLSFKDQHSVDVQLSFKKHSFALKPEHVLVVVLNNGNWLMTNHPTRGTEYPGGKVEKGESLEEAAIRETYEETGVVLKDLKWIAEYIVYTEEPFCKAVFTGKVERIEECPVSYETDGLFWLPVEEFGNEKNLSFHMMDEGMEAIRKKVIELEGERNN</sequence>
<keyword evidence="2 3" id="KW-0378">Hydrolase</keyword>
<reference evidence="6" key="1">
    <citation type="journal article" date="2019" name="Int. J. Syst. Evol. Microbiol.">
        <title>The Global Catalogue of Microorganisms (GCM) 10K type strain sequencing project: providing services to taxonomists for standard genome sequencing and annotation.</title>
        <authorList>
            <consortium name="The Broad Institute Genomics Platform"/>
            <consortium name="The Broad Institute Genome Sequencing Center for Infectious Disease"/>
            <person name="Wu L."/>
            <person name="Ma J."/>
        </authorList>
    </citation>
    <scope>NUCLEOTIDE SEQUENCE [LARGE SCALE GENOMIC DNA]</scope>
    <source>
        <strain evidence="6">CCUG 59778</strain>
    </source>
</reference>
<evidence type="ECO:0000256" key="1">
    <source>
        <dbReference type="ARBA" id="ARBA00005582"/>
    </source>
</evidence>
<organism evidence="5 6">
    <name type="scientific">Chungangia koreensis</name>
    <dbReference type="NCBI Taxonomy" id="752657"/>
    <lineage>
        <taxon>Bacteria</taxon>
        <taxon>Bacillati</taxon>
        <taxon>Bacillota</taxon>
        <taxon>Bacilli</taxon>
        <taxon>Lactobacillales</taxon>
        <taxon>Chungangia</taxon>
    </lineage>
</organism>
<dbReference type="EMBL" id="JBHSEC010000013">
    <property type="protein sequence ID" value="MFC4410285.1"/>
    <property type="molecule type" value="Genomic_DNA"/>
</dbReference>
<dbReference type="InterPro" id="IPR000086">
    <property type="entry name" value="NUDIX_hydrolase_dom"/>
</dbReference>
<dbReference type="InterPro" id="IPR020084">
    <property type="entry name" value="NUDIX_hydrolase_CS"/>
</dbReference>
<evidence type="ECO:0000256" key="3">
    <source>
        <dbReference type="RuleBase" id="RU003476"/>
    </source>
</evidence>
<dbReference type="InterPro" id="IPR015797">
    <property type="entry name" value="NUDIX_hydrolase-like_dom_sf"/>
</dbReference>
<dbReference type="InterPro" id="IPR020476">
    <property type="entry name" value="Nudix_hydrolase"/>
</dbReference>
<accession>A0ABV8X857</accession>
<comment type="similarity">
    <text evidence="1 3">Belongs to the Nudix hydrolase family.</text>
</comment>
<comment type="caution">
    <text evidence="5">The sequence shown here is derived from an EMBL/GenBank/DDBJ whole genome shotgun (WGS) entry which is preliminary data.</text>
</comment>
<gene>
    <name evidence="5" type="ORF">ACFOZY_07525</name>
</gene>
<protein>
    <submittedName>
        <fullName evidence="5">NUDIX domain-containing protein</fullName>
    </submittedName>
</protein>
<evidence type="ECO:0000313" key="6">
    <source>
        <dbReference type="Proteomes" id="UP001595817"/>
    </source>
</evidence>
<evidence type="ECO:0000256" key="2">
    <source>
        <dbReference type="ARBA" id="ARBA00022801"/>
    </source>
</evidence>
<name>A0ABV8X857_9LACT</name>
<dbReference type="PROSITE" id="PS00893">
    <property type="entry name" value="NUDIX_BOX"/>
    <property type="match status" value="1"/>
</dbReference>
<dbReference type="Pfam" id="PF00293">
    <property type="entry name" value="NUDIX"/>
    <property type="match status" value="1"/>
</dbReference>
<dbReference type="PROSITE" id="PS51462">
    <property type="entry name" value="NUDIX"/>
    <property type="match status" value="1"/>
</dbReference>
<proteinExistence type="inferred from homology"/>
<evidence type="ECO:0000259" key="4">
    <source>
        <dbReference type="PROSITE" id="PS51462"/>
    </source>
</evidence>
<dbReference type="PANTHER" id="PTHR43736">
    <property type="entry name" value="ADP-RIBOSE PYROPHOSPHATASE"/>
    <property type="match status" value="1"/>
</dbReference>
<evidence type="ECO:0000313" key="5">
    <source>
        <dbReference type="EMBL" id="MFC4410285.1"/>
    </source>
</evidence>
<dbReference type="Proteomes" id="UP001595817">
    <property type="component" value="Unassembled WGS sequence"/>
</dbReference>
<keyword evidence="6" id="KW-1185">Reference proteome</keyword>
<dbReference type="RefSeq" id="WP_378153954.1">
    <property type="nucleotide sequence ID" value="NZ_JBHSEC010000013.1"/>
</dbReference>
<feature type="domain" description="Nudix hydrolase" evidence="4">
    <location>
        <begin position="23"/>
        <end position="145"/>
    </location>
</feature>
<dbReference type="PRINTS" id="PR00502">
    <property type="entry name" value="NUDIXFAMILY"/>
</dbReference>
<dbReference type="Gene3D" id="3.90.79.10">
    <property type="entry name" value="Nucleoside Triphosphate Pyrophosphohydrolase"/>
    <property type="match status" value="1"/>
</dbReference>
<dbReference type="SUPFAM" id="SSF55811">
    <property type="entry name" value="Nudix"/>
    <property type="match status" value="1"/>
</dbReference>